<dbReference type="EMBL" id="SDOX01000006">
    <property type="protein sequence ID" value="TFJ87314.1"/>
    <property type="molecule type" value="Genomic_DNA"/>
</dbReference>
<comment type="caution">
    <text evidence="3">The sequence shown here is derived from an EMBL/GenBank/DDBJ whole genome shotgun (WGS) entry which is preliminary data.</text>
</comment>
<evidence type="ECO:0000256" key="1">
    <source>
        <dbReference type="SAM" id="MobiDB-lite"/>
    </source>
</evidence>
<feature type="region of interest" description="Disordered" evidence="1">
    <location>
        <begin position="435"/>
        <end position="461"/>
    </location>
</feature>
<dbReference type="Pfam" id="PF00169">
    <property type="entry name" value="PH"/>
    <property type="match status" value="1"/>
</dbReference>
<feature type="compositionally biased region" description="Polar residues" evidence="1">
    <location>
        <begin position="1"/>
        <end position="10"/>
    </location>
</feature>
<organism evidence="3 4">
    <name type="scientific">Nannochloropsis salina CCMP1776</name>
    <dbReference type="NCBI Taxonomy" id="1027361"/>
    <lineage>
        <taxon>Eukaryota</taxon>
        <taxon>Sar</taxon>
        <taxon>Stramenopiles</taxon>
        <taxon>Ochrophyta</taxon>
        <taxon>Eustigmatophyceae</taxon>
        <taxon>Eustigmatales</taxon>
        <taxon>Monodopsidaceae</taxon>
        <taxon>Microchloropsis</taxon>
        <taxon>Microchloropsis salina</taxon>
    </lineage>
</organism>
<dbReference type="SMART" id="SM00233">
    <property type="entry name" value="PH"/>
    <property type="match status" value="1"/>
</dbReference>
<keyword evidence="4" id="KW-1185">Reference proteome</keyword>
<accession>A0A4D9D8I0</accession>
<dbReference type="InterPro" id="IPR001849">
    <property type="entry name" value="PH_domain"/>
</dbReference>
<dbReference type="PROSITE" id="PS50003">
    <property type="entry name" value="PH_DOMAIN"/>
    <property type="match status" value="1"/>
</dbReference>
<feature type="region of interest" description="Disordered" evidence="1">
    <location>
        <begin position="513"/>
        <end position="541"/>
    </location>
</feature>
<feature type="compositionally biased region" description="Polar residues" evidence="1">
    <location>
        <begin position="771"/>
        <end position="781"/>
    </location>
</feature>
<feature type="region of interest" description="Disordered" evidence="1">
    <location>
        <begin position="1"/>
        <end position="21"/>
    </location>
</feature>
<feature type="region of interest" description="Disordered" evidence="1">
    <location>
        <begin position="686"/>
        <end position="722"/>
    </location>
</feature>
<feature type="region of interest" description="Disordered" evidence="1">
    <location>
        <begin position="46"/>
        <end position="71"/>
    </location>
</feature>
<dbReference type="AlphaFoldDB" id="A0A4D9D8I0"/>
<feature type="region of interest" description="Disordered" evidence="1">
    <location>
        <begin position="753"/>
        <end position="785"/>
    </location>
</feature>
<feature type="compositionally biased region" description="Polar residues" evidence="1">
    <location>
        <begin position="686"/>
        <end position="695"/>
    </location>
</feature>
<sequence length="932" mass="100580">MQLQEQQSGSPAKMQESPICRDPTHIHQRLVAEMERHNQAMSRIYASQSASARTDRQQGTEGTGILSPCWANDPSKLPLPIPDEDEGGLAEVCERLEHLDSGEDWVAGVEDGVSPRGMYATCTTFGSPLQELENKAYNSSSEDDQVVDFSELERLEKSIFVKAALQLLLDKIGAAGCGASNIANVENTSVGFGNNSGGGTPVSGRPARTSLSMAAADDALPTTLLPFSPSFPVLKAGLLRKANHHAMGAIWNNKLVEVHKGLFVYEGDEKSPKGRRRKSLPLHASICTCQPATSKNTVFELALKKGAKRLWMCSNEDERNDWVHVINSAMIVLPAQGGKGTGGSIGGAQAIDPSSPHASDMLHYRDMRLAMEMADDRDNYLRAVAILLENGELCVPFPWIRRQIFPSQPEQATTNAISSFLPFYLKHARKRARQAQQHNHGVACVASPHSQSQQASGSNGGELTQLWKDMMRDKVCINGQIIHGEYGPEAILGALARVLTTLALQAKAHEETSKSLGLEAATPSTSGSARADKKQPDQHRLSSSVSQLALARFSSSSLGSLNEVQIVAHTMEILLACNRTQSGGDTYYCVEYLFRNPNLAVVCPYSSHAEPLQISLELVEEDSVHRVVSPCRTKPPPNPTEFSFGAGAQSPVPWRISGVSRPASVSSTSESCPRADSLPAIFFQEGHQSSRSAPDSEQLPHPDITGATPHGPRAPLSAPAAGGRFPYQGHFYDFESSTSSSLAENIRLSSVTGRYQSRHEAKNLKAEGNDLASTSEDTGTPRSRRALRRPVILVKIQANTAYKVCPLDPQDGDDSDIWSLVSARFEQHFIVSGAGLSKSDEFIRLKTMTVNHRPTSVEGGGEGEGEDSEHAFSQEDPSRPLSAPRQLSGNVGSQPPLTSSGKTSGLPFVTLASRQQPERQMVGKEAPPDGAT</sequence>
<feature type="compositionally biased region" description="Polar residues" evidence="1">
    <location>
        <begin position="885"/>
        <end position="903"/>
    </location>
</feature>
<dbReference type="OrthoDB" id="185175at2759"/>
<proteinExistence type="predicted"/>
<feature type="region of interest" description="Disordered" evidence="1">
    <location>
        <begin position="629"/>
        <end position="649"/>
    </location>
</feature>
<protein>
    <recommendedName>
        <fullName evidence="2">PH domain-containing protein</fullName>
    </recommendedName>
</protein>
<feature type="compositionally biased region" description="Basic and acidic residues" evidence="1">
    <location>
        <begin position="868"/>
        <end position="878"/>
    </location>
</feature>
<dbReference type="Gene3D" id="2.30.29.30">
    <property type="entry name" value="Pleckstrin-homology domain (PH domain)/Phosphotyrosine-binding domain (PTB)"/>
    <property type="match status" value="1"/>
</dbReference>
<name>A0A4D9D8I0_9STRA</name>
<feature type="domain" description="PH" evidence="2">
    <location>
        <begin position="232"/>
        <end position="331"/>
    </location>
</feature>
<dbReference type="InterPro" id="IPR011993">
    <property type="entry name" value="PH-like_dom_sf"/>
</dbReference>
<evidence type="ECO:0000259" key="2">
    <source>
        <dbReference type="PROSITE" id="PS50003"/>
    </source>
</evidence>
<evidence type="ECO:0000313" key="3">
    <source>
        <dbReference type="EMBL" id="TFJ87314.1"/>
    </source>
</evidence>
<dbReference type="SUPFAM" id="SSF50729">
    <property type="entry name" value="PH domain-like"/>
    <property type="match status" value="1"/>
</dbReference>
<reference evidence="3 4" key="1">
    <citation type="submission" date="2019-01" db="EMBL/GenBank/DDBJ databases">
        <title>Nuclear Genome Assembly of the Microalgal Biofuel strain Nannochloropsis salina CCMP1776.</title>
        <authorList>
            <person name="Hovde B."/>
        </authorList>
    </citation>
    <scope>NUCLEOTIDE SEQUENCE [LARGE SCALE GENOMIC DNA]</scope>
    <source>
        <strain evidence="3 4">CCMP1776</strain>
    </source>
</reference>
<feature type="compositionally biased region" description="Basic and acidic residues" evidence="1">
    <location>
        <begin position="757"/>
        <end position="768"/>
    </location>
</feature>
<feature type="compositionally biased region" description="Basic and acidic residues" evidence="1">
    <location>
        <begin position="530"/>
        <end position="540"/>
    </location>
</feature>
<dbReference type="Proteomes" id="UP000355283">
    <property type="component" value="Unassembled WGS sequence"/>
</dbReference>
<feature type="region of interest" description="Disordered" evidence="1">
    <location>
        <begin position="853"/>
        <end position="932"/>
    </location>
</feature>
<evidence type="ECO:0000313" key="4">
    <source>
        <dbReference type="Proteomes" id="UP000355283"/>
    </source>
</evidence>
<gene>
    <name evidence="3" type="ORF">NSK_001646</name>
</gene>